<organism evidence="1">
    <name type="scientific">Streptomyces sp. R39</name>
    <dbReference type="NCBI Taxonomy" id="3238631"/>
    <lineage>
        <taxon>Bacteria</taxon>
        <taxon>Bacillati</taxon>
        <taxon>Actinomycetota</taxon>
        <taxon>Actinomycetes</taxon>
        <taxon>Kitasatosporales</taxon>
        <taxon>Streptomycetaceae</taxon>
        <taxon>Streptomyces</taxon>
    </lineage>
</organism>
<dbReference type="SUPFAM" id="SSF52266">
    <property type="entry name" value="SGNH hydrolase"/>
    <property type="match status" value="1"/>
</dbReference>
<protein>
    <recommendedName>
        <fullName evidence="2">SGNH domain-containing protein</fullName>
    </recommendedName>
</protein>
<sequence length="144" mass="16273">MMNDYRPDAVLLMVAQWDTLPQKTAWDAPPRDLSDPVQRQRFTANLDQALNILSVRNTPVYLMNSTRIQDASGRAMNQLIEDAVHRHANVHLLNVRDQLCEASVCPTSIGGISVYDVTWHTTPAAEKRLGAWILNQMFQPGYRG</sequence>
<geneLocation type="plasmid" evidence="1">
    <name>unnamed1</name>
</geneLocation>
<gene>
    <name evidence="1" type="ORF">AB5J52_49815</name>
</gene>
<dbReference type="EMBL" id="CP163442">
    <property type="protein sequence ID" value="XDQ50182.1"/>
    <property type="molecule type" value="Genomic_DNA"/>
</dbReference>
<name>A0AB39R7C2_9ACTN</name>
<dbReference type="AlphaFoldDB" id="A0AB39R7C2"/>
<reference evidence="1" key="1">
    <citation type="submission" date="2024-07" db="EMBL/GenBank/DDBJ databases">
        <authorList>
            <person name="Yu S.T."/>
        </authorList>
    </citation>
    <scope>NUCLEOTIDE SEQUENCE</scope>
    <source>
        <strain evidence="1">R39</strain>
        <plasmid evidence="1">unnamed1</plasmid>
    </source>
</reference>
<evidence type="ECO:0000313" key="1">
    <source>
        <dbReference type="EMBL" id="XDQ50182.1"/>
    </source>
</evidence>
<evidence type="ECO:0008006" key="2">
    <source>
        <dbReference type="Google" id="ProtNLM"/>
    </source>
</evidence>
<proteinExistence type="predicted"/>
<accession>A0AB39R7C2</accession>
<keyword evidence="1" id="KW-0614">Plasmid</keyword>
<dbReference type="RefSeq" id="WP_369228701.1">
    <property type="nucleotide sequence ID" value="NZ_CP163442.1"/>
</dbReference>